<comment type="caution">
    <text evidence="10">The sequence shown here is derived from an EMBL/GenBank/DDBJ whole genome shotgun (WGS) entry which is preliminary data.</text>
</comment>
<dbReference type="PANTHER" id="PTHR47535:SF1">
    <property type="entry name" value="NESPRIN-1"/>
    <property type="match status" value="1"/>
</dbReference>
<dbReference type="SMART" id="SM00150">
    <property type="entry name" value="SPEC"/>
    <property type="match status" value="3"/>
</dbReference>
<comment type="similarity">
    <text evidence="2">Belongs to the nesprin family.</text>
</comment>
<dbReference type="Gene3D" id="1.20.58.60">
    <property type="match status" value="3"/>
</dbReference>
<reference evidence="10" key="2">
    <citation type="submission" date="2023-05" db="EMBL/GenBank/DDBJ databases">
        <authorList>
            <person name="Fouks B."/>
        </authorList>
    </citation>
    <scope>NUCLEOTIDE SEQUENCE</scope>
    <source>
        <strain evidence="10">Stay&amp;Tobe</strain>
        <tissue evidence="10">Testes</tissue>
    </source>
</reference>
<evidence type="ECO:0000256" key="4">
    <source>
        <dbReference type="ARBA" id="ARBA00022737"/>
    </source>
</evidence>
<sequence length="994" mass="114431">SEQPSSEEITQVGWNKANNIISKRIENLQNAIETTHMSGILCLATLEEIVTEESVEQQSENVQRNLNLLCSAVETKDVIFIKKTVITTMETISTWLQTIEYRVYLSRQNMNTSPSVDKVKEYNDLRAEISRIEESVGELGGVLDTASEICNNEDKIKMHEYITTLKDQMKAVEEMARQNEQKVTNDLTHWEEFLNGVNNIHVLVQELKQKFEDLVQSDVSAKAKLVELEEIESVNRCHMGKTIQLLSTARNLIKEFPDCDIPPETMTAHETTKILERNIILVRERLLHLLSLIEDYEQTMKELSQIIDIADVLVESPICVVSLEHLQEEMQKHSKFFVNLSHCRGILKSLEQNLDPYSQLHQALHCRATVILDKAAYRTQQMAMAASRWTVLEQGMKEETGWLQVAHQRVPDLQSVKSSDYDEYINLYQTLSSDVAVHYARIIQLLSIAHRLQELVTCLGLEARYDEHLETILKLQDDVNTNLQRLLTFRDTWTLHEVMINKLEYWMREAEQDLDAMSAHSVTTGQFWELKAQYEVHNNIHNEAVTTFESAIKIIPVADEVVQRQLNAWNYVPLNNKLLALEKELQEIKSTLDDIDGVIKYEDDLDLYIERLQSKLIARCEWSIEHTEEYARSEVVQRLSKAKAREQRIREISDSARLTCPLCSSKNWQQLDNDLWRLEQWLQFAEGTQSSQTSPPTHIEPLEDVIQDHREFLMDLDSHKSIMVSLNIVGNLNEDTERAEELRNRLVSTNARWDEVCRNAANWQTQLQTALMENQQFHQIIVELLDSLTKTENKIRQMEPVDLNDDIIIIEAKYNQFRELRSELERCEPRVISLQEAADQLLRHSPAPEGANTTWTRLTDLRLKLQSLRRLTGVYILKLGAVLGRSTPLMSLSKEFSLDKHSPLKMPSANPESHNIISLNDNGTIESELVDTTILAQGYHFLGRVVRASLSIQAVMVLQLGVAYMVPTGEEDYSCVQSYNIARMLRYPNGPPPV</sequence>
<dbReference type="Pfam" id="PF00435">
    <property type="entry name" value="Spectrin"/>
    <property type="match status" value="1"/>
</dbReference>
<feature type="non-terminal residue" evidence="10">
    <location>
        <position position="1"/>
    </location>
</feature>
<protein>
    <recommendedName>
        <fullName evidence="9">KASH domain-containing protein</fullName>
    </recommendedName>
</protein>
<dbReference type="CDD" id="cd00176">
    <property type="entry name" value="SPEC"/>
    <property type="match status" value="1"/>
</dbReference>
<evidence type="ECO:0000256" key="6">
    <source>
        <dbReference type="ARBA" id="ARBA00023136"/>
    </source>
</evidence>
<evidence type="ECO:0000313" key="10">
    <source>
        <dbReference type="EMBL" id="KAJ9583216.1"/>
    </source>
</evidence>
<keyword evidence="3 8" id="KW-0812">Transmembrane</keyword>
<keyword evidence="6 8" id="KW-0472">Membrane</keyword>
<evidence type="ECO:0000256" key="1">
    <source>
        <dbReference type="ARBA" id="ARBA00004126"/>
    </source>
</evidence>
<dbReference type="InterPro" id="IPR018159">
    <property type="entry name" value="Spectrin/alpha-actinin"/>
</dbReference>
<proteinExistence type="inferred from homology"/>
<organism evidence="10 11">
    <name type="scientific">Diploptera punctata</name>
    <name type="common">Pacific beetle cockroach</name>
    <dbReference type="NCBI Taxonomy" id="6984"/>
    <lineage>
        <taxon>Eukaryota</taxon>
        <taxon>Metazoa</taxon>
        <taxon>Ecdysozoa</taxon>
        <taxon>Arthropoda</taxon>
        <taxon>Hexapoda</taxon>
        <taxon>Insecta</taxon>
        <taxon>Pterygota</taxon>
        <taxon>Neoptera</taxon>
        <taxon>Polyneoptera</taxon>
        <taxon>Dictyoptera</taxon>
        <taxon>Blattodea</taxon>
        <taxon>Blaberoidea</taxon>
        <taxon>Blaberidae</taxon>
        <taxon>Diplopterinae</taxon>
        <taxon>Diploptera</taxon>
    </lineage>
</organism>
<dbReference type="EMBL" id="JASPKZ010007641">
    <property type="protein sequence ID" value="KAJ9583216.1"/>
    <property type="molecule type" value="Genomic_DNA"/>
</dbReference>
<dbReference type="InterPro" id="IPR012315">
    <property type="entry name" value="KASH"/>
</dbReference>
<dbReference type="GO" id="GO:0005640">
    <property type="term" value="C:nuclear outer membrane"/>
    <property type="evidence" value="ECO:0007669"/>
    <property type="project" value="TreeGrafter"/>
</dbReference>
<evidence type="ECO:0000259" key="9">
    <source>
        <dbReference type="PROSITE" id="PS51049"/>
    </source>
</evidence>
<dbReference type="PROSITE" id="PS51049">
    <property type="entry name" value="KASH"/>
    <property type="match status" value="1"/>
</dbReference>
<dbReference type="Pfam" id="PF10541">
    <property type="entry name" value="KASH"/>
    <property type="match status" value="1"/>
</dbReference>
<dbReference type="GO" id="GO:0005737">
    <property type="term" value="C:cytoplasm"/>
    <property type="evidence" value="ECO:0007669"/>
    <property type="project" value="TreeGrafter"/>
</dbReference>
<dbReference type="GO" id="GO:0051015">
    <property type="term" value="F:actin filament binding"/>
    <property type="evidence" value="ECO:0007669"/>
    <property type="project" value="TreeGrafter"/>
</dbReference>
<dbReference type="InterPro" id="IPR052403">
    <property type="entry name" value="LINC-complex_assoc"/>
</dbReference>
<dbReference type="GO" id="GO:0034993">
    <property type="term" value="C:meiotic nuclear membrane microtubule tethering complex"/>
    <property type="evidence" value="ECO:0007669"/>
    <property type="project" value="TreeGrafter"/>
</dbReference>
<evidence type="ECO:0000313" key="11">
    <source>
        <dbReference type="Proteomes" id="UP001233999"/>
    </source>
</evidence>
<dbReference type="FunFam" id="1.20.58.60:FF:000171">
    <property type="entry name" value="Uncharacterized protein, isoform B"/>
    <property type="match status" value="1"/>
</dbReference>
<dbReference type="SMART" id="SM01249">
    <property type="entry name" value="KASH"/>
    <property type="match status" value="1"/>
</dbReference>
<dbReference type="InterPro" id="IPR002017">
    <property type="entry name" value="Spectrin_repeat"/>
</dbReference>
<name>A0AAD7ZMS1_DIPPU</name>
<evidence type="ECO:0000256" key="8">
    <source>
        <dbReference type="PROSITE-ProRule" id="PRU00385"/>
    </source>
</evidence>
<accession>A0AAD7ZMS1</accession>
<reference evidence="10" key="1">
    <citation type="journal article" date="2023" name="IScience">
        <title>Live-bearing cockroach genome reveals convergent evolutionary mechanisms linked to viviparity in insects and beyond.</title>
        <authorList>
            <person name="Fouks B."/>
            <person name="Harrison M.C."/>
            <person name="Mikhailova A.A."/>
            <person name="Marchal E."/>
            <person name="English S."/>
            <person name="Carruthers M."/>
            <person name="Jennings E.C."/>
            <person name="Chiamaka E.L."/>
            <person name="Frigard R.A."/>
            <person name="Pippel M."/>
            <person name="Attardo G.M."/>
            <person name="Benoit J.B."/>
            <person name="Bornberg-Bauer E."/>
            <person name="Tobe S.S."/>
        </authorList>
    </citation>
    <scope>NUCLEOTIDE SEQUENCE</scope>
    <source>
        <strain evidence="10">Stay&amp;Tobe</strain>
    </source>
</reference>
<dbReference type="GO" id="GO:0007097">
    <property type="term" value="P:nuclear migration"/>
    <property type="evidence" value="ECO:0007669"/>
    <property type="project" value="TreeGrafter"/>
</dbReference>
<dbReference type="PANTHER" id="PTHR47535">
    <property type="entry name" value="MUSCLE-SPECIFIC PROTEIN 300 KDA, ISOFORM G"/>
    <property type="match status" value="1"/>
</dbReference>
<feature type="topological domain" description="Perinuclear space" evidence="8">
    <location>
        <begin position="969"/>
        <end position="994"/>
    </location>
</feature>
<evidence type="ECO:0000256" key="2">
    <source>
        <dbReference type="ARBA" id="ARBA00008619"/>
    </source>
</evidence>
<keyword evidence="5" id="KW-1133">Transmembrane helix</keyword>
<keyword evidence="4" id="KW-0677">Repeat</keyword>
<dbReference type="Proteomes" id="UP001233999">
    <property type="component" value="Unassembled WGS sequence"/>
</dbReference>
<keyword evidence="7" id="KW-0539">Nucleus</keyword>
<dbReference type="SUPFAM" id="SSF46966">
    <property type="entry name" value="Spectrin repeat"/>
    <property type="match status" value="2"/>
</dbReference>
<dbReference type="AlphaFoldDB" id="A0AAD7ZMS1"/>
<keyword evidence="11" id="KW-1185">Reference proteome</keyword>
<evidence type="ECO:0000256" key="5">
    <source>
        <dbReference type="ARBA" id="ARBA00022989"/>
    </source>
</evidence>
<feature type="topological domain" description="Cytoplasmic" evidence="8">
    <location>
        <begin position="1"/>
        <end position="947"/>
    </location>
</feature>
<gene>
    <name evidence="10" type="ORF">L9F63_022439</name>
</gene>
<comment type="subcellular location">
    <subcellularLocation>
        <location evidence="1">Nucleus membrane</location>
    </subcellularLocation>
</comment>
<feature type="domain" description="KASH" evidence="9">
    <location>
        <begin position="939"/>
        <end position="994"/>
    </location>
</feature>
<evidence type="ECO:0000256" key="3">
    <source>
        <dbReference type="ARBA" id="ARBA00022692"/>
    </source>
</evidence>
<evidence type="ECO:0000256" key="7">
    <source>
        <dbReference type="ARBA" id="ARBA00023242"/>
    </source>
</evidence>